<dbReference type="HOGENOM" id="CLU_714039_0_0_1"/>
<reference evidence="2 3" key="1">
    <citation type="submission" date="2014-06" db="EMBL/GenBank/DDBJ databases">
        <title>Evolutionary Origins and Diversification of the Mycorrhizal Mutualists.</title>
        <authorList>
            <consortium name="DOE Joint Genome Institute"/>
            <consortium name="Mycorrhizal Genomics Consortium"/>
            <person name="Kohler A."/>
            <person name="Kuo A."/>
            <person name="Nagy L.G."/>
            <person name="Floudas D."/>
            <person name="Copeland A."/>
            <person name="Barry K.W."/>
            <person name="Cichocki N."/>
            <person name="Veneault-Fourrey C."/>
            <person name="LaButti K."/>
            <person name="Lindquist E.A."/>
            <person name="Lipzen A."/>
            <person name="Lundell T."/>
            <person name="Morin E."/>
            <person name="Murat C."/>
            <person name="Riley R."/>
            <person name="Ohm R."/>
            <person name="Sun H."/>
            <person name="Tunlid A."/>
            <person name="Henrissat B."/>
            <person name="Grigoriev I.V."/>
            <person name="Hibbett D.S."/>
            <person name="Martin F."/>
        </authorList>
    </citation>
    <scope>NUCLEOTIDE SEQUENCE [LARGE SCALE GENOMIC DNA]</scope>
    <source>
        <strain evidence="2 3">SS14</strain>
    </source>
</reference>
<accession>A0A0C9U906</accession>
<organism evidence="2 3">
    <name type="scientific">Sphaerobolus stellatus (strain SS14)</name>
    <dbReference type="NCBI Taxonomy" id="990650"/>
    <lineage>
        <taxon>Eukaryota</taxon>
        <taxon>Fungi</taxon>
        <taxon>Dikarya</taxon>
        <taxon>Basidiomycota</taxon>
        <taxon>Agaricomycotina</taxon>
        <taxon>Agaricomycetes</taxon>
        <taxon>Phallomycetidae</taxon>
        <taxon>Geastrales</taxon>
        <taxon>Sphaerobolaceae</taxon>
        <taxon>Sphaerobolus</taxon>
    </lineage>
</organism>
<feature type="region of interest" description="Disordered" evidence="1">
    <location>
        <begin position="352"/>
        <end position="387"/>
    </location>
</feature>
<proteinExistence type="predicted"/>
<keyword evidence="3" id="KW-1185">Reference proteome</keyword>
<dbReference type="EMBL" id="KN837252">
    <property type="protein sequence ID" value="KIJ30909.1"/>
    <property type="molecule type" value="Genomic_DNA"/>
</dbReference>
<feature type="compositionally biased region" description="Basic residues" evidence="1">
    <location>
        <begin position="360"/>
        <end position="370"/>
    </location>
</feature>
<dbReference type="Proteomes" id="UP000054279">
    <property type="component" value="Unassembled WGS sequence"/>
</dbReference>
<dbReference type="AlphaFoldDB" id="A0A0C9U906"/>
<feature type="region of interest" description="Disordered" evidence="1">
    <location>
        <begin position="1"/>
        <end position="70"/>
    </location>
</feature>
<name>A0A0C9U906_SPHS4</name>
<evidence type="ECO:0000313" key="2">
    <source>
        <dbReference type="EMBL" id="KIJ30909.1"/>
    </source>
</evidence>
<evidence type="ECO:0000313" key="3">
    <source>
        <dbReference type="Proteomes" id="UP000054279"/>
    </source>
</evidence>
<feature type="region of interest" description="Disordered" evidence="1">
    <location>
        <begin position="128"/>
        <end position="148"/>
    </location>
</feature>
<feature type="compositionally biased region" description="Low complexity" evidence="1">
    <location>
        <begin position="53"/>
        <end position="64"/>
    </location>
</feature>
<evidence type="ECO:0000256" key="1">
    <source>
        <dbReference type="SAM" id="MobiDB-lite"/>
    </source>
</evidence>
<protein>
    <submittedName>
        <fullName evidence="2">Uncharacterized protein</fullName>
    </submittedName>
</protein>
<gene>
    <name evidence="2" type="ORF">M422DRAFT_36382</name>
</gene>
<sequence>MALRSNCAKVRERSPTPPSSSVAERPAKRRRGSTSEPKRDPTPEQEPDADVVSAASSKTRSASAEVDVMQTDDTLKDYAVRMREQSREVPPLQRMTTALDALVVIASVQESFDTTAFESVMRRARMSKSASAAPQPAPRPFPSQSASAWPSDIADAWVQKRLRQRFRGCDLDSKHPHSMQRPPKELELQMDREKAMREKEKILMLDNSKIKEKEIEKEKEEEQEEFSSNSPDDRVMIHRHIAESRAYRDFGCEQNHRFYCTFIVDKRTMQECDYYPQGYTTWSDLARHSDEKHASAEIEQIRKGTFTFNEAQWVNSQAQMDALKDTIKIRCEKCGTVFLSDRVGSLNRHRTNGACEKAQQKRKQVNHNIKKTTDYEDDHSEPESKTN</sequence>